<feature type="region of interest" description="Disordered" evidence="11">
    <location>
        <begin position="104"/>
        <end position="171"/>
    </location>
</feature>
<keyword evidence="7 9" id="KW-0811">Translocation</keyword>
<dbReference type="PROSITE" id="PS50198">
    <property type="entry name" value="PPIC_PPIASE_2"/>
    <property type="match status" value="1"/>
</dbReference>
<evidence type="ECO:0000256" key="8">
    <source>
        <dbReference type="ARBA" id="ARBA00023136"/>
    </source>
</evidence>
<dbReference type="EMBL" id="JAUSVS010000002">
    <property type="protein sequence ID" value="MDQ0463809.1"/>
    <property type="molecule type" value="Genomic_DNA"/>
</dbReference>
<keyword evidence="2 9" id="KW-0813">Transport</keyword>
<evidence type="ECO:0000256" key="2">
    <source>
        <dbReference type="ARBA" id="ARBA00022448"/>
    </source>
</evidence>
<keyword evidence="5 9" id="KW-0653">Protein transport</keyword>
<comment type="caution">
    <text evidence="14">The sequence shown here is derived from an EMBL/GenBank/DDBJ whole genome shotgun (WGS) entry which is preliminary data.</text>
</comment>
<dbReference type="InterPro" id="IPR018448">
    <property type="entry name" value="TatB"/>
</dbReference>
<protein>
    <recommendedName>
        <fullName evidence="9">Sec-independent protein translocase protein TatB</fullName>
    </recommendedName>
</protein>
<dbReference type="NCBIfam" id="TIGR01410">
    <property type="entry name" value="tatB"/>
    <property type="match status" value="1"/>
</dbReference>
<dbReference type="InterPro" id="IPR000297">
    <property type="entry name" value="PPIase_PpiC"/>
</dbReference>
<keyword evidence="15" id="KW-1185">Reference proteome</keyword>
<evidence type="ECO:0000259" key="13">
    <source>
        <dbReference type="PROSITE" id="PS50198"/>
    </source>
</evidence>
<feature type="domain" description="PpiC" evidence="13">
    <location>
        <begin position="3"/>
        <end position="106"/>
    </location>
</feature>
<keyword evidence="10" id="KW-0697">Rotamase</keyword>
<evidence type="ECO:0000256" key="7">
    <source>
        <dbReference type="ARBA" id="ARBA00023010"/>
    </source>
</evidence>
<evidence type="ECO:0000256" key="6">
    <source>
        <dbReference type="ARBA" id="ARBA00022989"/>
    </source>
</evidence>
<dbReference type="PRINTS" id="PR01506">
    <property type="entry name" value="TATBPROTEIN"/>
</dbReference>
<proteinExistence type="inferred from homology"/>
<keyword evidence="4 9" id="KW-0812">Transmembrane</keyword>
<evidence type="ECO:0000313" key="15">
    <source>
        <dbReference type="Proteomes" id="UP001228905"/>
    </source>
</evidence>
<comment type="subunit">
    <text evidence="9">The Tat system comprises two distinct complexes: a TatABC complex, containing multiple copies of TatA, TatB and TatC subunits, and a separate TatA complex, containing only TatA subunits. Substrates initially bind to the TatABC complex, which probably triggers association of the separate TatA complex to form the active translocon.</text>
</comment>
<evidence type="ECO:0000256" key="4">
    <source>
        <dbReference type="ARBA" id="ARBA00022692"/>
    </source>
</evidence>
<evidence type="ECO:0000256" key="1">
    <source>
        <dbReference type="ARBA" id="ARBA00004167"/>
    </source>
</evidence>
<accession>A0ABU0IP85</accession>
<feature type="compositionally biased region" description="Basic and acidic residues" evidence="11">
    <location>
        <begin position="118"/>
        <end position="132"/>
    </location>
</feature>
<evidence type="ECO:0000256" key="9">
    <source>
        <dbReference type="HAMAP-Rule" id="MF_00237"/>
    </source>
</evidence>
<evidence type="ECO:0000313" key="14">
    <source>
        <dbReference type="EMBL" id="MDQ0463809.1"/>
    </source>
</evidence>
<dbReference type="InterPro" id="IPR003369">
    <property type="entry name" value="TatA/B/E"/>
</dbReference>
<evidence type="ECO:0000256" key="12">
    <source>
        <dbReference type="SAM" id="Phobius"/>
    </source>
</evidence>
<feature type="compositionally biased region" description="Low complexity" evidence="11">
    <location>
        <begin position="147"/>
        <end position="156"/>
    </location>
</feature>
<gene>
    <name evidence="9" type="primary">tatB</name>
    <name evidence="14" type="ORF">QO010_001580</name>
</gene>
<comment type="function">
    <text evidence="9">Part of the twin-arginine translocation (Tat) system that transports large folded proteins containing a characteristic twin-arginine motif in their signal peptide across membranes. Together with TatC, TatB is part of a receptor directly interacting with Tat signal peptides. TatB may form an oligomeric binding site that transiently accommodates folded Tat precursor proteins before their translocation.</text>
</comment>
<evidence type="ECO:0000256" key="3">
    <source>
        <dbReference type="ARBA" id="ARBA00022475"/>
    </source>
</evidence>
<comment type="similarity">
    <text evidence="9">Belongs to the TatB family.</text>
</comment>
<keyword evidence="6 9" id="KW-1133">Transmembrane helix</keyword>
<keyword evidence="10" id="KW-0413">Isomerase</keyword>
<comment type="subcellular location">
    <subcellularLocation>
        <location evidence="9">Cell membrane</location>
        <topology evidence="9">Single-pass membrane protein</topology>
    </subcellularLocation>
    <subcellularLocation>
        <location evidence="1">Membrane</location>
        <topology evidence="1">Single-pass membrane protein</topology>
    </subcellularLocation>
</comment>
<evidence type="ECO:0000256" key="5">
    <source>
        <dbReference type="ARBA" id="ARBA00022927"/>
    </source>
</evidence>
<dbReference type="RefSeq" id="WP_307347994.1">
    <property type="nucleotide sequence ID" value="NZ_JAUSVS010000002.1"/>
</dbReference>
<dbReference type="Gene3D" id="1.20.5.3310">
    <property type="match status" value="1"/>
</dbReference>
<name>A0ABU0IP85_9CAUL</name>
<dbReference type="Proteomes" id="UP001228905">
    <property type="component" value="Unassembled WGS sequence"/>
</dbReference>
<evidence type="ECO:0000256" key="10">
    <source>
        <dbReference type="PROSITE-ProRule" id="PRU00278"/>
    </source>
</evidence>
<organism evidence="14 15">
    <name type="scientific">Caulobacter ginsengisoli</name>
    <dbReference type="NCBI Taxonomy" id="400775"/>
    <lineage>
        <taxon>Bacteria</taxon>
        <taxon>Pseudomonadati</taxon>
        <taxon>Pseudomonadota</taxon>
        <taxon>Alphaproteobacteria</taxon>
        <taxon>Caulobacterales</taxon>
        <taxon>Caulobacteraceae</taxon>
        <taxon>Caulobacter</taxon>
    </lineage>
</organism>
<reference evidence="14 15" key="1">
    <citation type="submission" date="2023-07" db="EMBL/GenBank/DDBJ databases">
        <title>Genomic Encyclopedia of Type Strains, Phase IV (KMG-IV): sequencing the most valuable type-strain genomes for metagenomic binning, comparative biology and taxonomic classification.</title>
        <authorList>
            <person name="Goeker M."/>
        </authorList>
    </citation>
    <scope>NUCLEOTIDE SEQUENCE [LARGE SCALE GENOMIC DNA]</scope>
    <source>
        <strain evidence="14 15">DSM 18695</strain>
    </source>
</reference>
<feature type="transmembrane region" description="Helical" evidence="12">
    <location>
        <begin position="6"/>
        <end position="23"/>
    </location>
</feature>
<keyword evidence="3 9" id="KW-1003">Cell membrane</keyword>
<sequence>MLGPDLSFSHILIVAAVALIVVGPKDLPVLLRKVGQFVARMRGMAAEFRSSFDEMARQSELDELRKEVAAMRSGQYGASSVMGSDATEMFNDIDATLRGGDVSFSPAMAQYEPPADEPEAKPKRARKSKAEPETQTIPKPAARKTKTAAVVEPAAKPARKRAPRKPPEIVS</sequence>
<dbReference type="HAMAP" id="MF_00237">
    <property type="entry name" value="TatB"/>
    <property type="match status" value="1"/>
</dbReference>
<evidence type="ECO:0000256" key="11">
    <source>
        <dbReference type="SAM" id="MobiDB-lite"/>
    </source>
</evidence>
<dbReference type="Pfam" id="PF02416">
    <property type="entry name" value="TatA_B_E"/>
    <property type="match status" value="1"/>
</dbReference>
<keyword evidence="8 9" id="KW-0472">Membrane</keyword>